<keyword evidence="5" id="KW-1185">Reference proteome</keyword>
<protein>
    <submittedName>
        <fullName evidence="4">Serine hydrolase</fullName>
    </submittedName>
</protein>
<evidence type="ECO:0000313" key="5">
    <source>
        <dbReference type="Proteomes" id="UP000298179"/>
    </source>
</evidence>
<evidence type="ECO:0000256" key="1">
    <source>
        <dbReference type="SAM" id="SignalP"/>
    </source>
</evidence>
<gene>
    <name evidence="4" type="ORF">E3C22_04495</name>
</gene>
<comment type="caution">
    <text evidence="4">The sequence shown here is derived from an EMBL/GenBank/DDBJ whole genome shotgun (WGS) entry which is preliminary data.</text>
</comment>
<dbReference type="EMBL" id="SOZD01000001">
    <property type="protein sequence ID" value="TFF27721.1"/>
    <property type="molecule type" value="Genomic_DNA"/>
</dbReference>
<dbReference type="Pfam" id="PF11954">
    <property type="entry name" value="DUF3471"/>
    <property type="match status" value="1"/>
</dbReference>
<dbReference type="InterPro" id="IPR021860">
    <property type="entry name" value="Peptidase_S12_Pab87-rel_C"/>
</dbReference>
<dbReference type="Gene3D" id="3.40.710.10">
    <property type="entry name" value="DD-peptidase/beta-lactamase superfamily"/>
    <property type="match status" value="1"/>
</dbReference>
<dbReference type="PANTHER" id="PTHR46825:SF15">
    <property type="entry name" value="BETA-LACTAMASE-RELATED DOMAIN-CONTAINING PROTEIN"/>
    <property type="match status" value="1"/>
</dbReference>
<dbReference type="Pfam" id="PF00144">
    <property type="entry name" value="Beta-lactamase"/>
    <property type="match status" value="1"/>
</dbReference>
<name>A0A4Y8RW23_9HYPH</name>
<dbReference type="OrthoDB" id="5377981at2"/>
<dbReference type="Proteomes" id="UP000298179">
    <property type="component" value="Unassembled WGS sequence"/>
</dbReference>
<evidence type="ECO:0000313" key="4">
    <source>
        <dbReference type="EMBL" id="TFF27721.1"/>
    </source>
</evidence>
<dbReference type="SUPFAM" id="SSF56601">
    <property type="entry name" value="beta-lactamase/transpeptidase-like"/>
    <property type="match status" value="1"/>
</dbReference>
<organism evidence="4 5">
    <name type="scientific">Jiella endophytica</name>
    <dbReference type="NCBI Taxonomy" id="2558362"/>
    <lineage>
        <taxon>Bacteria</taxon>
        <taxon>Pseudomonadati</taxon>
        <taxon>Pseudomonadota</taxon>
        <taxon>Alphaproteobacteria</taxon>
        <taxon>Hyphomicrobiales</taxon>
        <taxon>Aurantimonadaceae</taxon>
        <taxon>Jiella</taxon>
    </lineage>
</organism>
<dbReference type="PANTHER" id="PTHR46825">
    <property type="entry name" value="D-ALANYL-D-ALANINE-CARBOXYPEPTIDASE/ENDOPEPTIDASE AMPH"/>
    <property type="match status" value="1"/>
</dbReference>
<accession>A0A4Y8RW23</accession>
<feature type="domain" description="Beta-lactamase-related" evidence="2">
    <location>
        <begin position="59"/>
        <end position="393"/>
    </location>
</feature>
<reference evidence="4 5" key="1">
    <citation type="submission" date="2019-03" db="EMBL/GenBank/DDBJ databases">
        <title>Jiella endophytica sp. nov., a novel endophytic bacterium isolated from root of Ficus microcarpa Linn. f.</title>
        <authorList>
            <person name="Tuo L."/>
        </authorList>
    </citation>
    <scope>NUCLEOTIDE SEQUENCE [LARGE SCALE GENOMIC DNA]</scope>
    <source>
        <strain evidence="4 5">CBS5Q-3</strain>
    </source>
</reference>
<keyword evidence="4" id="KW-0378">Hydrolase</keyword>
<dbReference type="RefSeq" id="WP_134760599.1">
    <property type="nucleotide sequence ID" value="NZ_SOZD01000001.1"/>
</dbReference>
<feature type="domain" description="Peptidase S12 Pab87-related C-terminal" evidence="3">
    <location>
        <begin position="432"/>
        <end position="518"/>
    </location>
</feature>
<dbReference type="InterPro" id="IPR050491">
    <property type="entry name" value="AmpC-like"/>
</dbReference>
<evidence type="ECO:0000259" key="2">
    <source>
        <dbReference type="Pfam" id="PF00144"/>
    </source>
</evidence>
<sequence>MPPEPVRFDTARVLTALGVVSLAAGLAVATPGPTLADTASVHATEASPAERIDAAISGLDEMVRRIMERSEVPGLAIAVVRDGRIVHAKGFGIRRVGDAAPVTPGTVFQIASLSKSIAATVVAHEVGEGHVAWETPIVSHLPWFELVDPWVTRHVTIADMFSHRSGLPDHAGDELEDLGYDRRTVLERLRFLPLDRFRDHYAYTNFGLTAGAEAVAAAAGKDWATLSEEVLYEPLGMKATSSRYADFLARPDRATLHARTADGYRPLAERLPDAQSPAGGVSSSVEDLARWMIMVLDDGMFEGQRIIAAEPLIAAAQAEVVSAPASSLDARPGFYGYGIEVRIDDAGQVVLSHSGAFAIGASTHYSMVPALDLGIVVLTNAAPSGAAEAIAAEFLDRVETGRSSRDWYAFIAPMMAKLSEPIGRKLAANWPAEPRPAAALDAYAGSYENVYYGPADIAVVDGGLTVSLGPSGTRHPLTHRDANVFSFEPRSENEPDGSVATLAFTMGDGGRAEEMRIDYLDMAGLGRFVRH</sequence>
<dbReference type="GO" id="GO:0016787">
    <property type="term" value="F:hydrolase activity"/>
    <property type="evidence" value="ECO:0007669"/>
    <property type="project" value="UniProtKB-KW"/>
</dbReference>
<feature type="signal peptide" evidence="1">
    <location>
        <begin position="1"/>
        <end position="29"/>
    </location>
</feature>
<evidence type="ECO:0000259" key="3">
    <source>
        <dbReference type="Pfam" id="PF11954"/>
    </source>
</evidence>
<keyword evidence="1" id="KW-0732">Signal</keyword>
<dbReference type="AlphaFoldDB" id="A0A4Y8RW23"/>
<dbReference type="InterPro" id="IPR001466">
    <property type="entry name" value="Beta-lactam-related"/>
</dbReference>
<proteinExistence type="predicted"/>
<dbReference type="Gene3D" id="2.40.128.600">
    <property type="match status" value="1"/>
</dbReference>
<feature type="chain" id="PRO_5021494223" evidence="1">
    <location>
        <begin position="30"/>
        <end position="531"/>
    </location>
</feature>
<dbReference type="InterPro" id="IPR012338">
    <property type="entry name" value="Beta-lactam/transpept-like"/>
</dbReference>